<reference evidence="2 3" key="1">
    <citation type="submission" date="2018-05" db="EMBL/GenBank/DDBJ databases">
        <title>Paenibacillus flagellatus sp. nov., isolated from selenium mineral soil.</title>
        <authorList>
            <person name="Dai X."/>
        </authorList>
    </citation>
    <scope>NUCLEOTIDE SEQUENCE [LARGE SCALE GENOMIC DNA]</scope>
    <source>
        <strain evidence="2 3">DXL2</strain>
    </source>
</reference>
<organism evidence="2 3">
    <name type="scientific">Paenibacillus flagellatus</name>
    <dbReference type="NCBI Taxonomy" id="2211139"/>
    <lineage>
        <taxon>Bacteria</taxon>
        <taxon>Bacillati</taxon>
        <taxon>Bacillota</taxon>
        <taxon>Bacilli</taxon>
        <taxon>Bacillales</taxon>
        <taxon>Paenibacillaceae</taxon>
        <taxon>Paenibacillus</taxon>
    </lineage>
</organism>
<dbReference type="Pfam" id="PF24698">
    <property type="entry name" value="DUF7662"/>
    <property type="match status" value="1"/>
</dbReference>
<evidence type="ECO:0000313" key="2">
    <source>
        <dbReference type="EMBL" id="PYI56348.1"/>
    </source>
</evidence>
<sequence>MNDYKPLGRYLFGQSKQTVTLTFEEVERILGFKLPPSATMQPHWWSNTILDSSSQSIAWLKAFWRVSRVELGQRKRVTFVRSEIA</sequence>
<comment type="caution">
    <text evidence="2">The sequence shown here is derived from an EMBL/GenBank/DDBJ whole genome shotgun (WGS) entry which is preliminary data.</text>
</comment>
<accession>A0A2V5KA86</accession>
<gene>
    <name evidence="2" type="ORF">DLM86_05045</name>
</gene>
<evidence type="ECO:0000313" key="3">
    <source>
        <dbReference type="Proteomes" id="UP000247476"/>
    </source>
</evidence>
<dbReference type="RefSeq" id="WP_110838875.1">
    <property type="nucleotide sequence ID" value="NZ_QJVJ01000002.1"/>
</dbReference>
<name>A0A2V5KA86_9BACL</name>
<dbReference type="InterPro" id="IPR056079">
    <property type="entry name" value="DUF7662"/>
</dbReference>
<proteinExistence type="predicted"/>
<feature type="domain" description="DUF7662" evidence="1">
    <location>
        <begin position="4"/>
        <end position="81"/>
    </location>
</feature>
<protein>
    <recommendedName>
        <fullName evidence="1">DUF7662 domain-containing protein</fullName>
    </recommendedName>
</protein>
<dbReference type="AlphaFoldDB" id="A0A2V5KA86"/>
<dbReference type="Proteomes" id="UP000247476">
    <property type="component" value="Unassembled WGS sequence"/>
</dbReference>
<keyword evidence="3" id="KW-1185">Reference proteome</keyword>
<dbReference type="OrthoDB" id="1551455at2"/>
<evidence type="ECO:0000259" key="1">
    <source>
        <dbReference type="Pfam" id="PF24698"/>
    </source>
</evidence>
<dbReference type="EMBL" id="QJVJ01000002">
    <property type="protein sequence ID" value="PYI56348.1"/>
    <property type="molecule type" value="Genomic_DNA"/>
</dbReference>